<accession>A0ABP0H8U6</accession>
<organism evidence="3 4">
    <name type="scientific">Durusdinium trenchii</name>
    <dbReference type="NCBI Taxonomy" id="1381693"/>
    <lineage>
        <taxon>Eukaryota</taxon>
        <taxon>Sar</taxon>
        <taxon>Alveolata</taxon>
        <taxon>Dinophyceae</taxon>
        <taxon>Suessiales</taxon>
        <taxon>Symbiodiniaceae</taxon>
        <taxon>Durusdinium</taxon>
    </lineage>
</organism>
<proteinExistence type="predicted"/>
<dbReference type="Pfam" id="PF00271">
    <property type="entry name" value="Helicase_C"/>
    <property type="match status" value="1"/>
</dbReference>
<protein>
    <recommendedName>
        <fullName evidence="2">Helicase C-terminal domain-containing protein</fullName>
    </recommendedName>
</protein>
<dbReference type="Proteomes" id="UP001642484">
    <property type="component" value="Unassembled WGS sequence"/>
</dbReference>
<feature type="domain" description="Helicase C-terminal" evidence="2">
    <location>
        <begin position="19"/>
        <end position="123"/>
    </location>
</feature>
<dbReference type="Gene3D" id="3.40.50.300">
    <property type="entry name" value="P-loop containing nucleotide triphosphate hydrolases"/>
    <property type="match status" value="1"/>
</dbReference>
<evidence type="ECO:0000259" key="2">
    <source>
        <dbReference type="Pfam" id="PF00271"/>
    </source>
</evidence>
<dbReference type="SUPFAM" id="SSF52540">
    <property type="entry name" value="P-loop containing nucleoside triphosphate hydrolases"/>
    <property type="match status" value="1"/>
</dbReference>
<feature type="compositionally biased region" description="Basic and acidic residues" evidence="1">
    <location>
        <begin position="198"/>
        <end position="262"/>
    </location>
</feature>
<dbReference type="InterPro" id="IPR027417">
    <property type="entry name" value="P-loop_NTPase"/>
</dbReference>
<feature type="compositionally biased region" description="Basic and acidic residues" evidence="1">
    <location>
        <begin position="170"/>
        <end position="180"/>
    </location>
</feature>
<name>A0ABP0H8U6_9DINO</name>
<sequence>MVDHHLEVIEDREAKLQRLKALIQVYHLIQEKQMVVVANTINVRRILDMISGTFAGSDYRCLDQNTPEAIRMQSLRSFALGQTSMLLMTTDVSARKDFDFGKAASVLINFDFPMTLQLYLYRIQKRADSETHVYTFFSPHDVRHANSLVIVLEGAGQKVPEALRKMKEQVKAEIKKEDKGHRKGKPDGEEESGSKGSRRPDGRNDRKDHKWDDKAPRDSRRTSGELNHRRPKQHDDRPPEGARRKDARWEAESKEHLNRRGGESGLNRRSGAAGGSSAGRGFSDT</sequence>
<keyword evidence="4" id="KW-1185">Reference proteome</keyword>
<comment type="caution">
    <text evidence="3">The sequence shown here is derived from an EMBL/GenBank/DDBJ whole genome shotgun (WGS) entry which is preliminary data.</text>
</comment>
<evidence type="ECO:0000313" key="3">
    <source>
        <dbReference type="EMBL" id="CAK8986641.1"/>
    </source>
</evidence>
<gene>
    <name evidence="3" type="ORF">CCMP2556_LOCUS572</name>
</gene>
<evidence type="ECO:0000313" key="4">
    <source>
        <dbReference type="Proteomes" id="UP001642484"/>
    </source>
</evidence>
<dbReference type="PANTHER" id="PTHR47958">
    <property type="entry name" value="ATP-DEPENDENT RNA HELICASE DBP3"/>
    <property type="match status" value="1"/>
</dbReference>
<dbReference type="EMBL" id="CAXAMN010000137">
    <property type="protein sequence ID" value="CAK8986641.1"/>
    <property type="molecule type" value="Genomic_DNA"/>
</dbReference>
<feature type="region of interest" description="Disordered" evidence="1">
    <location>
        <begin position="170"/>
        <end position="285"/>
    </location>
</feature>
<reference evidence="3 4" key="1">
    <citation type="submission" date="2024-02" db="EMBL/GenBank/DDBJ databases">
        <authorList>
            <person name="Chen Y."/>
            <person name="Shah S."/>
            <person name="Dougan E. K."/>
            <person name="Thang M."/>
            <person name="Chan C."/>
        </authorList>
    </citation>
    <scope>NUCLEOTIDE SEQUENCE [LARGE SCALE GENOMIC DNA]</scope>
</reference>
<evidence type="ECO:0000256" key="1">
    <source>
        <dbReference type="SAM" id="MobiDB-lite"/>
    </source>
</evidence>
<dbReference type="InterPro" id="IPR001650">
    <property type="entry name" value="Helicase_C-like"/>
</dbReference>